<feature type="compositionally biased region" description="Acidic residues" evidence="1">
    <location>
        <begin position="145"/>
        <end position="154"/>
    </location>
</feature>
<dbReference type="Proteomes" id="UP001497382">
    <property type="component" value="Unassembled WGS sequence"/>
</dbReference>
<evidence type="ECO:0000313" key="3">
    <source>
        <dbReference type="Proteomes" id="UP001497382"/>
    </source>
</evidence>
<evidence type="ECO:0000256" key="1">
    <source>
        <dbReference type="SAM" id="MobiDB-lite"/>
    </source>
</evidence>
<protein>
    <submittedName>
        <fullName evidence="2">Uncharacterized protein</fullName>
    </submittedName>
</protein>
<feature type="region of interest" description="Disordered" evidence="1">
    <location>
        <begin position="145"/>
        <end position="189"/>
    </location>
</feature>
<feature type="compositionally biased region" description="Basic and acidic residues" evidence="1">
    <location>
        <begin position="180"/>
        <end position="189"/>
    </location>
</feature>
<accession>A0AAV2ACN0</accession>
<sequence>MRSSTPKGNVVANGIDTPVENGLSNKEEEEEGEEAQRLAAKVVENVVKMASEAAGQRAKDSPPAKVRGCELQRLPTFQIDTVPSPPWSPVEEPLDEEEIDIQLEEEQQTTDLFSDEQRESLRSFIEDIISKAMVVAEKKLQFVGIDDDDEEEEETHQVEEVQPPQEMEEEVVEVEEEKEVESRLTEEEEAEIRAAAEKVVEEVLSKAEEVVAEKIVDTSKFDFPGLPSFQIDTVKSAPPSPEEEEKPFVQQKKYTFRISREAEEPTEEQPKVPEVTSLITFDEAPDDVKDVASNLIKEIVGKAITMAEEKSVPTVPFNFEDVDLIKSSGPWYVRVREGFMRVLRTACFCTPRRHDS</sequence>
<feature type="region of interest" description="Disordered" evidence="1">
    <location>
        <begin position="1"/>
        <end position="37"/>
    </location>
</feature>
<name>A0AAV2ACN0_9ARAC</name>
<reference evidence="2 3" key="1">
    <citation type="submission" date="2024-04" db="EMBL/GenBank/DDBJ databases">
        <authorList>
            <person name="Rising A."/>
            <person name="Reimegard J."/>
            <person name="Sonavane S."/>
            <person name="Akerstrom W."/>
            <person name="Nylinder S."/>
            <person name="Hedman E."/>
            <person name="Kallberg Y."/>
        </authorList>
    </citation>
    <scope>NUCLEOTIDE SEQUENCE [LARGE SCALE GENOMIC DNA]</scope>
</reference>
<evidence type="ECO:0000313" key="2">
    <source>
        <dbReference type="EMBL" id="CAL1281746.1"/>
    </source>
</evidence>
<dbReference type="EMBL" id="CAXIEN010000149">
    <property type="protein sequence ID" value="CAL1281746.1"/>
    <property type="molecule type" value="Genomic_DNA"/>
</dbReference>
<gene>
    <name evidence="2" type="ORF">LARSCL_LOCUS11752</name>
</gene>
<proteinExistence type="predicted"/>
<keyword evidence="3" id="KW-1185">Reference proteome</keyword>
<organism evidence="2 3">
    <name type="scientific">Larinioides sclopetarius</name>
    <dbReference type="NCBI Taxonomy" id="280406"/>
    <lineage>
        <taxon>Eukaryota</taxon>
        <taxon>Metazoa</taxon>
        <taxon>Ecdysozoa</taxon>
        <taxon>Arthropoda</taxon>
        <taxon>Chelicerata</taxon>
        <taxon>Arachnida</taxon>
        <taxon>Araneae</taxon>
        <taxon>Araneomorphae</taxon>
        <taxon>Entelegynae</taxon>
        <taxon>Araneoidea</taxon>
        <taxon>Araneidae</taxon>
        <taxon>Larinioides</taxon>
    </lineage>
</organism>
<dbReference type="AlphaFoldDB" id="A0AAV2ACN0"/>
<feature type="compositionally biased region" description="Acidic residues" evidence="1">
    <location>
        <begin position="166"/>
        <end position="179"/>
    </location>
</feature>
<comment type="caution">
    <text evidence="2">The sequence shown here is derived from an EMBL/GenBank/DDBJ whole genome shotgun (WGS) entry which is preliminary data.</text>
</comment>